<dbReference type="AlphaFoldDB" id="A0AAN8FJ52"/>
<organism evidence="2 3">
    <name type="scientific">Trichostrongylus colubriformis</name>
    <name type="common">Black scour worm</name>
    <dbReference type="NCBI Taxonomy" id="6319"/>
    <lineage>
        <taxon>Eukaryota</taxon>
        <taxon>Metazoa</taxon>
        <taxon>Ecdysozoa</taxon>
        <taxon>Nematoda</taxon>
        <taxon>Chromadorea</taxon>
        <taxon>Rhabditida</taxon>
        <taxon>Rhabditina</taxon>
        <taxon>Rhabditomorpha</taxon>
        <taxon>Strongyloidea</taxon>
        <taxon>Trichostrongylidae</taxon>
        <taxon>Trichostrongylus</taxon>
    </lineage>
</organism>
<comment type="caution">
    <text evidence="2">The sequence shown here is derived from an EMBL/GenBank/DDBJ whole genome shotgun (WGS) entry which is preliminary data.</text>
</comment>
<protein>
    <submittedName>
        <fullName evidence="2">Uncharacterized protein</fullName>
    </submittedName>
</protein>
<gene>
    <name evidence="2" type="ORF">GCK32_002898</name>
</gene>
<name>A0AAN8FJ52_TRICO</name>
<sequence length="529" mass="57308">MTDKKFVPFLYNGNLFFIGQDKEEESNSKVAAKPAPSVTSLNRELSAVSYSYAQLNAILGPYTMHRLLSQAKLESDLKKSGVTTPKEDSQEFRNQLRIALETLCQVDAQTLAQQYRSLGGMTINPPQPGGSTVNQPRVMEHGETASLNAISQFDDGEFDKKDIFEYEHGKEIQGAAELTIRPSLIATMKSDTNLNIEYKKMVTEQIARNSREAIINETETAKSPTSRGCSECGSPEKGSTSSNAVRGAAGKANSSEHVSTEEDSLELSYMSEELSDMSYTYSSYSSSSLETANDPTILYPTAATCSYSVDSDSDLQSTRTANDGWRVNGLNNPRRVNSVSTGIWLSNCSEPPSSLCSAHSFSSVDFMTADLYTGDMETAEAAESEIEAANRVFDIILSAKCANVQPACGDSETSQGGSVKLKTANSSSFEVSAMKAKTKLPWLPLFDTDDTRTAIEGPIELRTAWERVSSDSTACPVSEDCITGEEHSESFMSATSTSGCGAQYCSFMASDEGEMREIESQANMGTTRG</sequence>
<dbReference type="Proteomes" id="UP001331761">
    <property type="component" value="Unassembled WGS sequence"/>
</dbReference>
<proteinExistence type="predicted"/>
<feature type="region of interest" description="Disordered" evidence="1">
    <location>
        <begin position="217"/>
        <end position="266"/>
    </location>
</feature>
<feature type="compositionally biased region" description="Polar residues" evidence="1">
    <location>
        <begin position="217"/>
        <end position="228"/>
    </location>
</feature>
<dbReference type="EMBL" id="WIXE01006784">
    <property type="protein sequence ID" value="KAK5980976.1"/>
    <property type="molecule type" value="Genomic_DNA"/>
</dbReference>
<evidence type="ECO:0000313" key="2">
    <source>
        <dbReference type="EMBL" id="KAK5980976.1"/>
    </source>
</evidence>
<reference evidence="2 3" key="1">
    <citation type="submission" date="2019-10" db="EMBL/GenBank/DDBJ databases">
        <title>Assembly and Annotation for the nematode Trichostrongylus colubriformis.</title>
        <authorList>
            <person name="Martin J."/>
        </authorList>
    </citation>
    <scope>NUCLEOTIDE SEQUENCE [LARGE SCALE GENOMIC DNA]</scope>
    <source>
        <strain evidence="2">G859</strain>
        <tissue evidence="2">Whole worm</tissue>
    </source>
</reference>
<keyword evidence="3" id="KW-1185">Reference proteome</keyword>
<accession>A0AAN8FJ52</accession>
<evidence type="ECO:0000313" key="3">
    <source>
        <dbReference type="Proteomes" id="UP001331761"/>
    </source>
</evidence>
<evidence type="ECO:0000256" key="1">
    <source>
        <dbReference type="SAM" id="MobiDB-lite"/>
    </source>
</evidence>